<dbReference type="InterPro" id="IPR050415">
    <property type="entry name" value="MRET"/>
</dbReference>
<protein>
    <submittedName>
        <fullName evidence="10">PDR/VanB family oxidoreductase</fullName>
    </submittedName>
</protein>
<evidence type="ECO:0000256" key="3">
    <source>
        <dbReference type="ARBA" id="ARBA00022714"/>
    </source>
</evidence>
<feature type="domain" description="FAD-binding FR-type" evidence="9">
    <location>
        <begin position="12"/>
        <end position="116"/>
    </location>
</feature>
<evidence type="ECO:0000256" key="1">
    <source>
        <dbReference type="ARBA" id="ARBA00001974"/>
    </source>
</evidence>
<dbReference type="SUPFAM" id="SSF52343">
    <property type="entry name" value="Ferredoxin reductase-like, C-terminal NADP-linked domain"/>
    <property type="match status" value="1"/>
</dbReference>
<dbReference type="PRINTS" id="PR00409">
    <property type="entry name" value="PHDIOXRDTASE"/>
</dbReference>
<evidence type="ECO:0000259" key="8">
    <source>
        <dbReference type="PROSITE" id="PS51085"/>
    </source>
</evidence>
<evidence type="ECO:0000256" key="7">
    <source>
        <dbReference type="ARBA" id="ARBA00023014"/>
    </source>
</evidence>
<dbReference type="PANTHER" id="PTHR47354">
    <property type="entry name" value="NADH OXIDOREDUCTASE HCR"/>
    <property type="match status" value="1"/>
</dbReference>
<dbReference type="CDD" id="cd06185">
    <property type="entry name" value="PDR_like"/>
    <property type="match status" value="1"/>
</dbReference>
<dbReference type="InterPro" id="IPR017938">
    <property type="entry name" value="Riboflavin_synthase-like_b-brl"/>
</dbReference>
<organism evidence="10 11">
    <name type="scientific">Pseudonocardia xishanensis</name>
    <dbReference type="NCBI Taxonomy" id="630995"/>
    <lineage>
        <taxon>Bacteria</taxon>
        <taxon>Bacillati</taxon>
        <taxon>Actinomycetota</taxon>
        <taxon>Actinomycetes</taxon>
        <taxon>Pseudonocardiales</taxon>
        <taxon>Pseudonocardiaceae</taxon>
        <taxon>Pseudonocardia</taxon>
    </lineage>
</organism>
<dbReference type="Proteomes" id="UP001501598">
    <property type="component" value="Unassembled WGS sequence"/>
</dbReference>
<evidence type="ECO:0000256" key="5">
    <source>
        <dbReference type="ARBA" id="ARBA00023002"/>
    </source>
</evidence>
<evidence type="ECO:0000313" key="10">
    <source>
        <dbReference type="EMBL" id="GAA4554477.1"/>
    </source>
</evidence>
<dbReference type="PROSITE" id="PS51085">
    <property type="entry name" value="2FE2S_FER_2"/>
    <property type="match status" value="1"/>
</dbReference>
<dbReference type="InterPro" id="IPR001433">
    <property type="entry name" value="OxRdtase_FAD/NAD-bd"/>
</dbReference>
<dbReference type="PANTHER" id="PTHR47354:SF1">
    <property type="entry name" value="CARNITINE MONOOXYGENASE REDUCTASE SUBUNIT"/>
    <property type="match status" value="1"/>
</dbReference>
<dbReference type="PROSITE" id="PS51384">
    <property type="entry name" value="FAD_FR"/>
    <property type="match status" value="1"/>
</dbReference>
<keyword evidence="3" id="KW-0001">2Fe-2S</keyword>
<evidence type="ECO:0000313" key="11">
    <source>
        <dbReference type="Proteomes" id="UP001501598"/>
    </source>
</evidence>
<keyword evidence="7" id="KW-0411">Iron-sulfur</keyword>
<dbReference type="Pfam" id="PF00175">
    <property type="entry name" value="NAD_binding_1"/>
    <property type="match status" value="1"/>
</dbReference>
<comment type="cofactor">
    <cofactor evidence="1">
        <name>FAD</name>
        <dbReference type="ChEBI" id="CHEBI:57692"/>
    </cofactor>
</comment>
<gene>
    <name evidence="10" type="ORF">GCM10023175_52470</name>
</gene>
<dbReference type="CDD" id="cd00207">
    <property type="entry name" value="fer2"/>
    <property type="match status" value="1"/>
</dbReference>
<keyword evidence="6" id="KW-0408">Iron</keyword>
<dbReference type="Gene3D" id="3.40.50.80">
    <property type="entry name" value="Nucleotide-binding domain of ferredoxin-NADP reductase (FNR) module"/>
    <property type="match status" value="1"/>
</dbReference>
<dbReference type="EMBL" id="BAABGT010000083">
    <property type="protein sequence ID" value="GAA4554477.1"/>
    <property type="molecule type" value="Genomic_DNA"/>
</dbReference>
<comment type="caution">
    <text evidence="10">The sequence shown here is derived from an EMBL/GenBank/DDBJ whole genome shotgun (WGS) entry which is preliminary data.</text>
</comment>
<dbReference type="RefSeq" id="WP_345424087.1">
    <property type="nucleotide sequence ID" value="NZ_BAABGT010000083.1"/>
</dbReference>
<evidence type="ECO:0000256" key="6">
    <source>
        <dbReference type="ARBA" id="ARBA00023004"/>
    </source>
</evidence>
<dbReference type="InterPro" id="IPR017927">
    <property type="entry name" value="FAD-bd_FR_type"/>
</dbReference>
<keyword evidence="4" id="KW-0479">Metal-binding</keyword>
<sequence>MSPATVPPRPGAPEWDGELIVTEREVVADGVVMIALGCPDGSPLPRWDPGAHVDLVLAPTIIRQYSLCGDPGDRASWRIAVLREPESRGGSRLVHDSLIAGSTVRVRGPRNNFPLVDADRYLFIAGGIGITPIRTMIAAAEAAGREWTLLYGGRTRGAMAFLNDFDDRAPTWASSASGRVVVTPQDEAGLLDLDAHLGAPDPGAVVYCCGPEGLLDAVESKCATWPPGSLHVERFRPRGDAQSSASRFQVELRRSARTITVERDRSILQTLENAGVDVLTSCEEGTCGTCMVPVLDGIPDHRDSVLTGAERASGEQILVCVSRSHSPTLVLDL</sequence>
<dbReference type="InterPro" id="IPR039261">
    <property type="entry name" value="FNR_nucleotide-bd"/>
</dbReference>
<dbReference type="SUPFAM" id="SSF54292">
    <property type="entry name" value="2Fe-2S ferredoxin-like"/>
    <property type="match status" value="1"/>
</dbReference>
<dbReference type="Gene3D" id="3.10.20.30">
    <property type="match status" value="1"/>
</dbReference>
<dbReference type="Pfam" id="PF00111">
    <property type="entry name" value="Fer2"/>
    <property type="match status" value="1"/>
</dbReference>
<accession>A0ABP8RYB2</accession>
<evidence type="ECO:0000256" key="4">
    <source>
        <dbReference type="ARBA" id="ARBA00022723"/>
    </source>
</evidence>
<name>A0ABP8RYB2_9PSEU</name>
<evidence type="ECO:0000256" key="2">
    <source>
        <dbReference type="ARBA" id="ARBA00022630"/>
    </source>
</evidence>
<dbReference type="InterPro" id="IPR012675">
    <property type="entry name" value="Beta-grasp_dom_sf"/>
</dbReference>
<feature type="domain" description="2Fe-2S ferredoxin-type" evidence="8">
    <location>
        <begin position="248"/>
        <end position="333"/>
    </location>
</feature>
<keyword evidence="11" id="KW-1185">Reference proteome</keyword>
<dbReference type="InterPro" id="IPR006058">
    <property type="entry name" value="2Fe2S_fd_BS"/>
</dbReference>
<dbReference type="InterPro" id="IPR036010">
    <property type="entry name" value="2Fe-2S_ferredoxin-like_sf"/>
</dbReference>
<dbReference type="InterPro" id="IPR001041">
    <property type="entry name" value="2Fe-2S_ferredoxin-type"/>
</dbReference>
<reference evidence="11" key="1">
    <citation type="journal article" date="2019" name="Int. J. Syst. Evol. Microbiol.">
        <title>The Global Catalogue of Microorganisms (GCM) 10K type strain sequencing project: providing services to taxonomists for standard genome sequencing and annotation.</title>
        <authorList>
            <consortium name="The Broad Institute Genomics Platform"/>
            <consortium name="The Broad Institute Genome Sequencing Center for Infectious Disease"/>
            <person name="Wu L."/>
            <person name="Ma J."/>
        </authorList>
    </citation>
    <scope>NUCLEOTIDE SEQUENCE [LARGE SCALE GENOMIC DNA]</scope>
    <source>
        <strain evidence="11">JCM 17906</strain>
    </source>
</reference>
<keyword evidence="5" id="KW-0560">Oxidoreductase</keyword>
<keyword evidence="2" id="KW-0285">Flavoprotein</keyword>
<dbReference type="SUPFAM" id="SSF63380">
    <property type="entry name" value="Riboflavin synthase domain-like"/>
    <property type="match status" value="1"/>
</dbReference>
<proteinExistence type="predicted"/>
<evidence type="ECO:0000259" key="9">
    <source>
        <dbReference type="PROSITE" id="PS51384"/>
    </source>
</evidence>
<dbReference type="Gene3D" id="2.40.30.10">
    <property type="entry name" value="Translation factors"/>
    <property type="match status" value="1"/>
</dbReference>
<dbReference type="PROSITE" id="PS00197">
    <property type="entry name" value="2FE2S_FER_1"/>
    <property type="match status" value="1"/>
</dbReference>